<keyword evidence="4" id="KW-0460">Magnesium</keyword>
<dbReference type="RefSeq" id="WP_265269153.1">
    <property type="nucleotide sequence ID" value="NZ_JANFAV010000008.1"/>
</dbReference>
<comment type="cofactor">
    <cofactor evidence="4">
        <name>Mg(2+)</name>
        <dbReference type="ChEBI" id="CHEBI:18420"/>
    </cofactor>
</comment>
<dbReference type="PANTHER" id="PTHR23407:SF1">
    <property type="entry name" value="5-FORMYLTETRAHYDROFOLATE CYCLO-LIGASE"/>
    <property type="match status" value="1"/>
</dbReference>
<dbReference type="InterPro" id="IPR024185">
    <property type="entry name" value="FTHF_cligase-like_sf"/>
</dbReference>
<dbReference type="Proteomes" id="UP001165565">
    <property type="component" value="Unassembled WGS sequence"/>
</dbReference>
<proteinExistence type="inferred from homology"/>
<keyword evidence="5" id="KW-0436">Ligase</keyword>
<dbReference type="AlphaFoldDB" id="A0AA41Z7T9"/>
<evidence type="ECO:0000313" key="6">
    <source>
        <dbReference type="Proteomes" id="UP001165565"/>
    </source>
</evidence>
<dbReference type="GO" id="GO:0009396">
    <property type="term" value="P:folic acid-containing compound biosynthetic process"/>
    <property type="evidence" value="ECO:0007669"/>
    <property type="project" value="TreeGrafter"/>
</dbReference>
<evidence type="ECO:0000256" key="1">
    <source>
        <dbReference type="ARBA" id="ARBA00010638"/>
    </source>
</evidence>
<dbReference type="PANTHER" id="PTHR23407">
    <property type="entry name" value="ATPASE INHIBITOR/5-FORMYLTETRAHYDROFOLATE CYCLO-LIGASE"/>
    <property type="match status" value="1"/>
</dbReference>
<dbReference type="GO" id="GO:0046872">
    <property type="term" value="F:metal ion binding"/>
    <property type="evidence" value="ECO:0007669"/>
    <property type="project" value="UniProtKB-KW"/>
</dbReference>
<dbReference type="EMBL" id="JANFAV010000008">
    <property type="protein sequence ID" value="MCW6535582.1"/>
    <property type="molecule type" value="Genomic_DNA"/>
</dbReference>
<gene>
    <name evidence="5" type="ORF">NEE01_12405</name>
</gene>
<accession>A0AA41Z7T9</accession>
<comment type="caution">
    <text evidence="5">The sequence shown here is derived from an EMBL/GenBank/DDBJ whole genome shotgun (WGS) entry which is preliminary data.</text>
</comment>
<keyword evidence="6" id="KW-1185">Reference proteome</keyword>
<sequence>MIDLTDKSAIRAATRAARARFVAAHGRVVPCPAPFRTLLSHGLTVASYVPVGSEADPMALARVAVEAGCAIALPHVVDRATPIRFLAWDTEAALAAGPFGLSQPHHHAAELEPDIILTPLVAFTRALDRLGQGAGHYDRAFARFPDAKRIGVALSAQEVKALPVDPWDMPLHAIATEREWITA</sequence>
<comment type="similarity">
    <text evidence="1 4">Belongs to the 5-formyltetrahydrofolate cyclo-ligase family.</text>
</comment>
<evidence type="ECO:0000256" key="3">
    <source>
        <dbReference type="ARBA" id="ARBA00022840"/>
    </source>
</evidence>
<dbReference type="InterPro" id="IPR037171">
    <property type="entry name" value="NagB/RpiA_transferase-like"/>
</dbReference>
<dbReference type="GO" id="GO:0035999">
    <property type="term" value="P:tetrahydrofolate interconversion"/>
    <property type="evidence" value="ECO:0007669"/>
    <property type="project" value="TreeGrafter"/>
</dbReference>
<dbReference type="Gene3D" id="3.40.50.10420">
    <property type="entry name" value="NagB/RpiA/CoA transferase-like"/>
    <property type="match status" value="1"/>
</dbReference>
<organism evidence="5 6">
    <name type="scientific">Sphingomonas lycopersici</name>
    <dbReference type="NCBI Taxonomy" id="2951807"/>
    <lineage>
        <taxon>Bacteria</taxon>
        <taxon>Pseudomonadati</taxon>
        <taxon>Pseudomonadota</taxon>
        <taxon>Alphaproteobacteria</taxon>
        <taxon>Sphingomonadales</taxon>
        <taxon>Sphingomonadaceae</taxon>
        <taxon>Sphingomonas</taxon>
    </lineage>
</organism>
<dbReference type="SUPFAM" id="SSF100950">
    <property type="entry name" value="NagB/RpiA/CoA transferase-like"/>
    <property type="match status" value="1"/>
</dbReference>
<dbReference type="NCBIfam" id="TIGR02727">
    <property type="entry name" value="MTHFS_bact"/>
    <property type="match status" value="1"/>
</dbReference>
<keyword evidence="2 4" id="KW-0547">Nucleotide-binding</keyword>
<keyword evidence="3 4" id="KW-0067">ATP-binding</keyword>
<name>A0AA41Z7T9_9SPHN</name>
<reference evidence="5" key="1">
    <citation type="submission" date="2022-06" db="EMBL/GenBank/DDBJ databases">
        <title>Sphingomonas sp. nov. isolated from rhizosphere soil of tomato.</title>
        <authorList>
            <person name="Dong H."/>
            <person name="Gao R."/>
        </authorList>
    </citation>
    <scope>NUCLEOTIDE SEQUENCE</scope>
    <source>
        <strain evidence="5">MMSM24</strain>
    </source>
</reference>
<evidence type="ECO:0000256" key="4">
    <source>
        <dbReference type="RuleBase" id="RU361279"/>
    </source>
</evidence>
<comment type="catalytic activity">
    <reaction evidence="4">
        <text>(6S)-5-formyl-5,6,7,8-tetrahydrofolate + ATP = (6R)-5,10-methenyltetrahydrofolate + ADP + phosphate</text>
        <dbReference type="Rhea" id="RHEA:10488"/>
        <dbReference type="ChEBI" id="CHEBI:30616"/>
        <dbReference type="ChEBI" id="CHEBI:43474"/>
        <dbReference type="ChEBI" id="CHEBI:57455"/>
        <dbReference type="ChEBI" id="CHEBI:57457"/>
        <dbReference type="ChEBI" id="CHEBI:456216"/>
        <dbReference type="EC" id="6.3.3.2"/>
    </reaction>
</comment>
<dbReference type="Pfam" id="PF01812">
    <property type="entry name" value="5-FTHF_cyc-lig"/>
    <property type="match status" value="1"/>
</dbReference>
<dbReference type="GO" id="GO:0005524">
    <property type="term" value="F:ATP binding"/>
    <property type="evidence" value="ECO:0007669"/>
    <property type="project" value="UniProtKB-KW"/>
</dbReference>
<evidence type="ECO:0000313" key="5">
    <source>
        <dbReference type="EMBL" id="MCW6535582.1"/>
    </source>
</evidence>
<dbReference type="EC" id="6.3.3.2" evidence="4"/>
<keyword evidence="4" id="KW-0479">Metal-binding</keyword>
<evidence type="ECO:0000256" key="2">
    <source>
        <dbReference type="ARBA" id="ARBA00022741"/>
    </source>
</evidence>
<dbReference type="InterPro" id="IPR002698">
    <property type="entry name" value="FTHF_cligase"/>
</dbReference>
<protein>
    <recommendedName>
        <fullName evidence="4">5-formyltetrahydrofolate cyclo-ligase</fullName>
        <ecNumber evidence="4">6.3.3.2</ecNumber>
    </recommendedName>
</protein>
<dbReference type="GO" id="GO:0030272">
    <property type="term" value="F:5-formyltetrahydrofolate cyclo-ligase activity"/>
    <property type="evidence" value="ECO:0007669"/>
    <property type="project" value="UniProtKB-EC"/>
</dbReference>